<keyword evidence="3" id="KW-0479">Metal-binding</keyword>
<comment type="cofactor">
    <cofactor evidence="3">
        <name>Mg(2+)</name>
        <dbReference type="ChEBI" id="CHEBI:18420"/>
    </cofactor>
    <text evidence="3">Binds 2 magnesium ions per subunit.</text>
</comment>
<dbReference type="InterPro" id="IPR050792">
    <property type="entry name" value="ADP-ribosylglycohydrolase"/>
</dbReference>
<comment type="similarity">
    <text evidence="1">Belongs to the ADP-ribosylglycohydrolase family.</text>
</comment>
<evidence type="ECO:0000256" key="1">
    <source>
        <dbReference type="ARBA" id="ARBA00010702"/>
    </source>
</evidence>
<feature type="binding site" evidence="3">
    <location>
        <position position="268"/>
    </location>
    <ligand>
        <name>Mg(2+)</name>
        <dbReference type="ChEBI" id="CHEBI:18420"/>
        <label>1</label>
    </ligand>
</feature>
<feature type="binding site" evidence="3">
    <location>
        <position position="271"/>
    </location>
    <ligand>
        <name>Mg(2+)</name>
        <dbReference type="ChEBI" id="CHEBI:18420"/>
        <label>1</label>
    </ligand>
</feature>
<dbReference type="EMBL" id="DSOL01000166">
    <property type="protein sequence ID" value="HEN28181.1"/>
    <property type="molecule type" value="Genomic_DNA"/>
</dbReference>
<dbReference type="PANTHER" id="PTHR16222:SF24">
    <property type="entry name" value="ADP-RIBOSYLHYDROLASE ARH3"/>
    <property type="match status" value="1"/>
</dbReference>
<protein>
    <submittedName>
        <fullName evidence="4">ADP-ribosylglycohydrolase family protein</fullName>
    </submittedName>
</protein>
<evidence type="ECO:0000256" key="2">
    <source>
        <dbReference type="ARBA" id="ARBA00022801"/>
    </source>
</evidence>
<sequence length="316" mass="35439">MKKVDVRDRILGGILGLCVGDALGVPIEFASREELKEDPVTEMIGYGYHNQPPGTWSDDTSLTLCTVDSLCNGYDLEDIANRFLRWFKEGYMTPSGVAFDIGRTTRVAISRLKHGFSPKESGLTEELSNGNGALMRILPVAFFVQNMNLEEQMRITHEITAITHAHPRSLIASGIYVQIIIGLMDNLDPETALLRAKRIAMDFYQDKPFAQELRHFGRVFSENFRNLPEHEIFSDGYVVHTLEASIWCFLNSSSFEEACLRAINLGYDADTTGAVTGGLAGTYYGVKAIPERFLRKLAKAEEIFGLVEKFFKSLYK</sequence>
<dbReference type="PANTHER" id="PTHR16222">
    <property type="entry name" value="ADP-RIBOSYLGLYCOHYDROLASE"/>
    <property type="match status" value="1"/>
</dbReference>
<keyword evidence="2 4" id="KW-0378">Hydrolase</keyword>
<dbReference type="InterPro" id="IPR005502">
    <property type="entry name" value="Ribosyl_crysJ1"/>
</dbReference>
<reference evidence="4" key="1">
    <citation type="journal article" date="2020" name="mSystems">
        <title>Genome- and Community-Level Interaction Insights into Carbon Utilization and Element Cycling Functions of Hydrothermarchaeota in Hydrothermal Sediment.</title>
        <authorList>
            <person name="Zhou Z."/>
            <person name="Liu Y."/>
            <person name="Xu W."/>
            <person name="Pan J."/>
            <person name="Luo Z.H."/>
            <person name="Li M."/>
        </authorList>
    </citation>
    <scope>NUCLEOTIDE SEQUENCE [LARGE SCALE GENOMIC DNA]</scope>
    <source>
        <strain evidence="4">SpSt-34</strain>
    </source>
</reference>
<feature type="binding site" evidence="3">
    <location>
        <position position="57"/>
    </location>
    <ligand>
        <name>Mg(2+)</name>
        <dbReference type="ChEBI" id="CHEBI:18420"/>
        <label>1</label>
    </ligand>
</feature>
<feature type="binding site" evidence="3">
    <location>
        <position position="58"/>
    </location>
    <ligand>
        <name>Mg(2+)</name>
        <dbReference type="ChEBI" id="CHEBI:18420"/>
        <label>1</label>
    </ligand>
</feature>
<dbReference type="AlphaFoldDB" id="A0A7C2K475"/>
<evidence type="ECO:0000313" key="4">
    <source>
        <dbReference type="EMBL" id="HEN28181.1"/>
    </source>
</evidence>
<evidence type="ECO:0000256" key="3">
    <source>
        <dbReference type="PIRSR" id="PIRSR605502-1"/>
    </source>
</evidence>
<dbReference type="Gene3D" id="1.10.4080.10">
    <property type="entry name" value="ADP-ribosylation/Crystallin J1"/>
    <property type="match status" value="1"/>
</dbReference>
<keyword evidence="3" id="KW-0460">Magnesium</keyword>
<feature type="binding site" evidence="3">
    <location>
        <position position="270"/>
    </location>
    <ligand>
        <name>Mg(2+)</name>
        <dbReference type="ChEBI" id="CHEBI:18420"/>
        <label>1</label>
    </ligand>
</feature>
<dbReference type="Pfam" id="PF03747">
    <property type="entry name" value="ADP_ribosyl_GH"/>
    <property type="match status" value="1"/>
</dbReference>
<dbReference type="SUPFAM" id="SSF101478">
    <property type="entry name" value="ADP-ribosylglycohydrolase"/>
    <property type="match status" value="1"/>
</dbReference>
<gene>
    <name evidence="4" type="ORF">ENQ77_05955</name>
</gene>
<dbReference type="GO" id="GO:0016787">
    <property type="term" value="F:hydrolase activity"/>
    <property type="evidence" value="ECO:0007669"/>
    <property type="project" value="UniProtKB-KW"/>
</dbReference>
<feature type="binding site" evidence="3">
    <location>
        <position position="59"/>
    </location>
    <ligand>
        <name>Mg(2+)</name>
        <dbReference type="ChEBI" id="CHEBI:18420"/>
        <label>1</label>
    </ligand>
</feature>
<organism evidence="4">
    <name type="scientific">candidate division WOR-3 bacterium</name>
    <dbReference type="NCBI Taxonomy" id="2052148"/>
    <lineage>
        <taxon>Bacteria</taxon>
        <taxon>Bacteria division WOR-3</taxon>
    </lineage>
</organism>
<dbReference type="InterPro" id="IPR036705">
    <property type="entry name" value="Ribosyl_crysJ1_sf"/>
</dbReference>
<accession>A0A7C2K475</accession>
<dbReference type="GO" id="GO:0046872">
    <property type="term" value="F:metal ion binding"/>
    <property type="evidence" value="ECO:0007669"/>
    <property type="project" value="UniProtKB-KW"/>
</dbReference>
<proteinExistence type="inferred from homology"/>
<comment type="caution">
    <text evidence="4">The sequence shown here is derived from an EMBL/GenBank/DDBJ whole genome shotgun (WGS) entry which is preliminary data.</text>
</comment>
<name>A0A7C2K475_UNCW3</name>